<gene>
    <name evidence="1" type="ORF">DPMN_077426</name>
</gene>
<comment type="caution">
    <text evidence="1">The sequence shown here is derived from an EMBL/GenBank/DDBJ whole genome shotgun (WGS) entry which is preliminary data.</text>
</comment>
<reference evidence="1" key="1">
    <citation type="journal article" date="2019" name="bioRxiv">
        <title>The Genome of the Zebra Mussel, Dreissena polymorpha: A Resource for Invasive Species Research.</title>
        <authorList>
            <person name="McCartney M.A."/>
            <person name="Auch B."/>
            <person name="Kono T."/>
            <person name="Mallez S."/>
            <person name="Zhang Y."/>
            <person name="Obille A."/>
            <person name="Becker A."/>
            <person name="Abrahante J.E."/>
            <person name="Garbe J."/>
            <person name="Badalamenti J.P."/>
            <person name="Herman A."/>
            <person name="Mangelson H."/>
            <person name="Liachko I."/>
            <person name="Sullivan S."/>
            <person name="Sone E.D."/>
            <person name="Koren S."/>
            <person name="Silverstein K.A.T."/>
            <person name="Beckman K.B."/>
            <person name="Gohl D.M."/>
        </authorList>
    </citation>
    <scope>NUCLEOTIDE SEQUENCE</scope>
    <source>
        <strain evidence="1">Duluth1</strain>
        <tissue evidence="1">Whole animal</tissue>
    </source>
</reference>
<organism evidence="1 2">
    <name type="scientific">Dreissena polymorpha</name>
    <name type="common">Zebra mussel</name>
    <name type="synonym">Mytilus polymorpha</name>
    <dbReference type="NCBI Taxonomy" id="45954"/>
    <lineage>
        <taxon>Eukaryota</taxon>
        <taxon>Metazoa</taxon>
        <taxon>Spiralia</taxon>
        <taxon>Lophotrochozoa</taxon>
        <taxon>Mollusca</taxon>
        <taxon>Bivalvia</taxon>
        <taxon>Autobranchia</taxon>
        <taxon>Heteroconchia</taxon>
        <taxon>Euheterodonta</taxon>
        <taxon>Imparidentia</taxon>
        <taxon>Neoheterodontei</taxon>
        <taxon>Myida</taxon>
        <taxon>Dreissenoidea</taxon>
        <taxon>Dreissenidae</taxon>
        <taxon>Dreissena</taxon>
    </lineage>
</organism>
<dbReference type="Proteomes" id="UP000828390">
    <property type="component" value="Unassembled WGS sequence"/>
</dbReference>
<name>A0A9D4BNA1_DREPO</name>
<evidence type="ECO:0000313" key="2">
    <source>
        <dbReference type="Proteomes" id="UP000828390"/>
    </source>
</evidence>
<reference evidence="1" key="2">
    <citation type="submission" date="2020-11" db="EMBL/GenBank/DDBJ databases">
        <authorList>
            <person name="McCartney M.A."/>
            <person name="Auch B."/>
            <person name="Kono T."/>
            <person name="Mallez S."/>
            <person name="Becker A."/>
            <person name="Gohl D.M."/>
            <person name="Silverstein K.A.T."/>
            <person name="Koren S."/>
            <person name="Bechman K.B."/>
            <person name="Herman A."/>
            <person name="Abrahante J.E."/>
            <person name="Garbe J."/>
        </authorList>
    </citation>
    <scope>NUCLEOTIDE SEQUENCE</scope>
    <source>
        <strain evidence="1">Duluth1</strain>
        <tissue evidence="1">Whole animal</tissue>
    </source>
</reference>
<keyword evidence="2" id="KW-1185">Reference proteome</keyword>
<dbReference type="EMBL" id="JAIWYP010000015">
    <property type="protein sequence ID" value="KAH3702409.1"/>
    <property type="molecule type" value="Genomic_DNA"/>
</dbReference>
<accession>A0A9D4BNA1</accession>
<protein>
    <submittedName>
        <fullName evidence="1">Uncharacterized protein</fullName>
    </submittedName>
</protein>
<dbReference type="AlphaFoldDB" id="A0A9D4BNA1"/>
<evidence type="ECO:0000313" key="1">
    <source>
        <dbReference type="EMBL" id="KAH3702409.1"/>
    </source>
</evidence>
<proteinExistence type="predicted"/>
<sequence length="50" mass="5562">MTWSSGQYAPQGIQKWCDLLSFTLISGPLVSGPRRGNLAKQRKPRKLCVS</sequence>